<evidence type="ECO:0000313" key="10">
    <source>
        <dbReference type="Proteomes" id="UP001596978"/>
    </source>
</evidence>
<dbReference type="EC" id="3.4.21.-" evidence="9"/>
<organism evidence="9 10">
    <name type="scientific">Sungkyunkwania multivorans</name>
    <dbReference type="NCBI Taxonomy" id="1173618"/>
    <lineage>
        <taxon>Bacteria</taxon>
        <taxon>Pseudomonadati</taxon>
        <taxon>Bacteroidota</taxon>
        <taxon>Flavobacteriia</taxon>
        <taxon>Flavobacteriales</taxon>
        <taxon>Flavobacteriaceae</taxon>
        <taxon>Sungkyunkwania</taxon>
    </lineage>
</organism>
<evidence type="ECO:0000256" key="1">
    <source>
        <dbReference type="ARBA" id="ARBA00004141"/>
    </source>
</evidence>
<name>A0ABW3CUD6_9FLAO</name>
<feature type="transmembrane region" description="Helical" evidence="7">
    <location>
        <begin position="95"/>
        <end position="116"/>
    </location>
</feature>
<dbReference type="SUPFAM" id="SSF144091">
    <property type="entry name" value="Rhomboid-like"/>
    <property type="match status" value="1"/>
</dbReference>
<dbReference type="Pfam" id="PF01694">
    <property type="entry name" value="Rhomboid"/>
    <property type="match status" value="1"/>
</dbReference>
<feature type="transmembrane region" description="Helical" evidence="7">
    <location>
        <begin position="230"/>
        <end position="248"/>
    </location>
</feature>
<gene>
    <name evidence="9" type="ORF">ACFQ1M_03920</name>
</gene>
<evidence type="ECO:0000256" key="4">
    <source>
        <dbReference type="ARBA" id="ARBA00022801"/>
    </source>
</evidence>
<evidence type="ECO:0000256" key="7">
    <source>
        <dbReference type="SAM" id="Phobius"/>
    </source>
</evidence>
<dbReference type="InterPro" id="IPR050925">
    <property type="entry name" value="Rhomboid_protease_S54"/>
</dbReference>
<keyword evidence="3 7" id="KW-0812">Transmembrane</keyword>
<keyword evidence="4 9" id="KW-0378">Hydrolase</keyword>
<reference evidence="10" key="1">
    <citation type="journal article" date="2019" name="Int. J. Syst. Evol. Microbiol.">
        <title>The Global Catalogue of Microorganisms (GCM) 10K type strain sequencing project: providing services to taxonomists for standard genome sequencing and annotation.</title>
        <authorList>
            <consortium name="The Broad Institute Genomics Platform"/>
            <consortium name="The Broad Institute Genome Sequencing Center for Infectious Disease"/>
            <person name="Wu L."/>
            <person name="Ma J."/>
        </authorList>
    </citation>
    <scope>NUCLEOTIDE SEQUENCE [LARGE SCALE GENOMIC DNA]</scope>
    <source>
        <strain evidence="10">CCUG 62952</strain>
    </source>
</reference>
<dbReference type="InterPro" id="IPR022764">
    <property type="entry name" value="Peptidase_S54_rhomboid_dom"/>
</dbReference>
<keyword evidence="10" id="KW-1185">Reference proteome</keyword>
<dbReference type="PANTHER" id="PTHR43731:SF14">
    <property type="entry name" value="PRESENILIN-ASSOCIATED RHOMBOID-LIKE PROTEIN, MITOCHONDRIAL"/>
    <property type="match status" value="1"/>
</dbReference>
<accession>A0ABW3CUD6</accession>
<feature type="transmembrane region" description="Helical" evidence="7">
    <location>
        <begin position="204"/>
        <end position="224"/>
    </location>
</feature>
<feature type="domain" description="Peptidase S54 rhomboid" evidence="8">
    <location>
        <begin position="48"/>
        <end position="249"/>
    </location>
</feature>
<keyword evidence="5 7" id="KW-1133">Transmembrane helix</keyword>
<dbReference type="GO" id="GO:0006508">
    <property type="term" value="P:proteolysis"/>
    <property type="evidence" value="ECO:0007669"/>
    <property type="project" value="UniProtKB-KW"/>
</dbReference>
<dbReference type="PANTHER" id="PTHR43731">
    <property type="entry name" value="RHOMBOID PROTEASE"/>
    <property type="match status" value="1"/>
</dbReference>
<comment type="caution">
    <text evidence="9">The sequence shown here is derived from an EMBL/GenBank/DDBJ whole genome shotgun (WGS) entry which is preliminary data.</text>
</comment>
<dbReference type="EMBL" id="JBHTJH010000004">
    <property type="protein sequence ID" value="MFD0861343.1"/>
    <property type="molecule type" value="Genomic_DNA"/>
</dbReference>
<comment type="subcellular location">
    <subcellularLocation>
        <location evidence="1">Membrane</location>
        <topology evidence="1">Multi-pass membrane protein</topology>
    </subcellularLocation>
</comment>
<evidence type="ECO:0000256" key="2">
    <source>
        <dbReference type="ARBA" id="ARBA00009045"/>
    </source>
</evidence>
<evidence type="ECO:0000256" key="5">
    <source>
        <dbReference type="ARBA" id="ARBA00022989"/>
    </source>
</evidence>
<evidence type="ECO:0000313" key="9">
    <source>
        <dbReference type="EMBL" id="MFD0861343.1"/>
    </source>
</evidence>
<evidence type="ECO:0000256" key="3">
    <source>
        <dbReference type="ARBA" id="ARBA00022692"/>
    </source>
</evidence>
<dbReference type="Gene3D" id="1.20.1540.10">
    <property type="entry name" value="Rhomboid-like"/>
    <property type="match status" value="1"/>
</dbReference>
<keyword evidence="6 7" id="KW-0472">Membrane</keyword>
<comment type="similarity">
    <text evidence="2">Belongs to the peptidase S54 family.</text>
</comment>
<evidence type="ECO:0000259" key="8">
    <source>
        <dbReference type="Pfam" id="PF01694"/>
    </source>
</evidence>
<dbReference type="GO" id="GO:0008233">
    <property type="term" value="F:peptidase activity"/>
    <property type="evidence" value="ECO:0007669"/>
    <property type="project" value="UniProtKB-KW"/>
</dbReference>
<protein>
    <submittedName>
        <fullName evidence="9">Rhomboid family intramembrane serine protease</fullName>
        <ecNumber evidence="9">3.4.21.-</ecNumber>
    </submittedName>
</protein>
<evidence type="ECO:0000256" key="6">
    <source>
        <dbReference type="ARBA" id="ARBA00023136"/>
    </source>
</evidence>
<dbReference type="Proteomes" id="UP001596978">
    <property type="component" value="Unassembled WGS sequence"/>
</dbReference>
<dbReference type="InterPro" id="IPR035952">
    <property type="entry name" value="Rhomboid-like_sf"/>
</dbReference>
<feature type="transmembrane region" description="Helical" evidence="7">
    <location>
        <begin position="12"/>
        <end position="30"/>
    </location>
</feature>
<keyword evidence="9" id="KW-0645">Protease</keyword>
<dbReference type="RefSeq" id="WP_386404177.1">
    <property type="nucleotide sequence ID" value="NZ_JBHTJH010000004.1"/>
</dbReference>
<feature type="transmembrane region" description="Helical" evidence="7">
    <location>
        <begin position="164"/>
        <end position="183"/>
    </location>
</feature>
<feature type="transmembrane region" description="Helical" evidence="7">
    <location>
        <begin position="64"/>
        <end position="83"/>
    </location>
</feature>
<sequence length="257" mass="28792">MFKVTETVKHIIIINVILWIATLLLVNRGIDLSDLLALYYPENENFGIWQILSHMFMHATYSQTGSIVIFHILFNMLGLWMFGSPLEQMWGRNKFLFFYFSAGLGAAALHTFVNYLQFNGALDDLISSGFERERILSLLNNGSYDTRWESVIGADSVSSMVQSFIIPAVGASGAIFGILVAFGMAFPNAELMLIFLPIPIKAKYFIPGILALELFSGITGVSIFSPSNTAYFAHIGGAIVGFLIMWYWRRSQFKPNL</sequence>
<proteinExistence type="inferred from homology"/>